<keyword evidence="6 11" id="KW-0067">ATP-binding</keyword>
<proteinExistence type="inferred from homology"/>
<dbReference type="GO" id="GO:0006541">
    <property type="term" value="P:glutamine metabolic process"/>
    <property type="evidence" value="ECO:0007669"/>
    <property type="project" value="InterPro"/>
</dbReference>
<dbReference type="InterPro" id="IPR017926">
    <property type="entry name" value="GATASE"/>
</dbReference>
<dbReference type="GO" id="GO:0006526">
    <property type="term" value="P:L-arginine biosynthetic process"/>
    <property type="evidence" value="ECO:0007669"/>
    <property type="project" value="UniProtKB-UniRule"/>
</dbReference>
<feature type="domain" description="Carbamoyl-phosphate synthase small subunit N-terminal" evidence="12">
    <location>
        <begin position="36"/>
        <end position="166"/>
    </location>
</feature>
<dbReference type="InterPro" id="IPR029062">
    <property type="entry name" value="Class_I_gatase-like"/>
</dbReference>
<evidence type="ECO:0000256" key="4">
    <source>
        <dbReference type="ARBA" id="ARBA00022598"/>
    </source>
</evidence>
<dbReference type="SUPFAM" id="SSF52021">
    <property type="entry name" value="Carbamoyl phosphate synthetase, small subunit N-terminal domain"/>
    <property type="match status" value="1"/>
</dbReference>
<dbReference type="PANTHER" id="PTHR43418:SF7">
    <property type="entry name" value="CARBAMOYL-PHOSPHATE SYNTHASE SMALL CHAIN"/>
    <property type="match status" value="1"/>
</dbReference>
<organism evidence="13 14">
    <name type="scientific">Abyssibacter profundi</name>
    <dbReference type="NCBI Taxonomy" id="2182787"/>
    <lineage>
        <taxon>Bacteria</taxon>
        <taxon>Pseudomonadati</taxon>
        <taxon>Pseudomonadota</taxon>
        <taxon>Gammaproteobacteria</taxon>
        <taxon>Chromatiales</taxon>
        <taxon>Oceanococcaceae</taxon>
        <taxon>Abyssibacter</taxon>
    </lineage>
</organism>
<dbReference type="Proteomes" id="UP000251800">
    <property type="component" value="Unassembled WGS sequence"/>
</dbReference>
<dbReference type="AlphaFoldDB" id="A0A383XQV3"/>
<dbReference type="HAMAP" id="MF_01209">
    <property type="entry name" value="CPSase_S_chain"/>
    <property type="match status" value="1"/>
</dbReference>
<dbReference type="CDD" id="cd01744">
    <property type="entry name" value="GATase1_CPSase"/>
    <property type="match status" value="1"/>
</dbReference>
<dbReference type="Pfam" id="PF00988">
    <property type="entry name" value="CPSase_sm_chain"/>
    <property type="match status" value="1"/>
</dbReference>
<evidence type="ECO:0000259" key="12">
    <source>
        <dbReference type="SMART" id="SM01097"/>
    </source>
</evidence>
<dbReference type="Pfam" id="PF00117">
    <property type="entry name" value="GATase"/>
    <property type="match status" value="1"/>
</dbReference>
<dbReference type="UniPathway" id="UPA00068">
    <property type="reaction ID" value="UER00171"/>
</dbReference>
<evidence type="ECO:0000256" key="9">
    <source>
        <dbReference type="ARBA" id="ARBA00048816"/>
    </source>
</evidence>
<feature type="binding site" evidence="11">
    <location>
        <position position="80"/>
    </location>
    <ligand>
        <name>L-glutamine</name>
        <dbReference type="ChEBI" id="CHEBI:58359"/>
    </ligand>
</feature>
<keyword evidence="11" id="KW-0028">Amino-acid biosynthesis</keyword>
<dbReference type="GO" id="GO:0004359">
    <property type="term" value="F:glutaminase activity"/>
    <property type="evidence" value="ECO:0007669"/>
    <property type="project" value="RHEA"/>
</dbReference>
<evidence type="ECO:0000256" key="2">
    <source>
        <dbReference type="ARBA" id="ARBA00005077"/>
    </source>
</evidence>
<dbReference type="NCBIfam" id="TIGR01368">
    <property type="entry name" value="CPSaseIIsmall"/>
    <property type="match status" value="1"/>
</dbReference>
<accession>A0A383XQV3</accession>
<keyword evidence="8 11" id="KW-0665">Pyrimidine biosynthesis</keyword>
<feature type="binding site" evidence="11">
    <location>
        <position position="337"/>
    </location>
    <ligand>
        <name>L-glutamine</name>
        <dbReference type="ChEBI" id="CHEBI:58359"/>
    </ligand>
</feature>
<dbReference type="InterPro" id="IPR006274">
    <property type="entry name" value="CarbamoylP_synth_ssu"/>
</dbReference>
<keyword evidence="5 11" id="KW-0547">Nucleotide-binding</keyword>
<comment type="subunit">
    <text evidence="11">Composed of two chains; the small (or glutamine) chain promotes the hydrolysis of glutamine to ammonia, which is used by the large (or ammonia) chain to synthesize carbamoyl phosphate. Tetramer of heterodimers (alpha,beta)4.</text>
</comment>
<feature type="region of interest" description="CPSase" evidence="11">
    <location>
        <begin position="1"/>
        <end position="216"/>
    </location>
</feature>
<keyword evidence="7 11" id="KW-0315">Glutamine amidotransferase</keyword>
<keyword evidence="4 11" id="KW-0436">Ligase</keyword>
<sequence length="403" mass="43560">MSPRGDLLQFRPTSVARRNPVAIVRTCPARGHPVLRPAVLGLATGDVFRGVAIGASGSSVGEVVFNTAMTGYQEICSDPSYRQQMVTLTYPHVGNVGANPEDQESAIAQVAGLIIRERPRTPSNWRSAETLPAYLERLGVVGIAEIDTRRLTRILRDQGAQSGCIVTDTDDADLAVERARAFSGLAGLDLAQEVTTDEVFQWAEPSWGQATPEPKHHVVVMDYGVKRNILRRLVDVGCRVTVVPAKTSLEDVLAHQPDGVMLSNGPGDPEPCDYAVAIARQLMEQRVPVMGICLGHQILGLACGGRTTKMKFGHHGANHPVRDERSGQVMITSQNHGFAVDEASLPETVRVTHRSLFDGTLQGIERTDVPAFSFQGHPEASPGPHDLAPLFEHFSALMAANPR</sequence>
<dbReference type="Gene3D" id="3.40.50.880">
    <property type="match status" value="1"/>
</dbReference>
<dbReference type="PROSITE" id="PS51273">
    <property type="entry name" value="GATASE_TYPE_1"/>
    <property type="match status" value="1"/>
</dbReference>
<comment type="similarity">
    <text evidence="3 11">Belongs to the CarA family.</text>
</comment>
<evidence type="ECO:0000256" key="7">
    <source>
        <dbReference type="ARBA" id="ARBA00022962"/>
    </source>
</evidence>
<dbReference type="InterPro" id="IPR050472">
    <property type="entry name" value="Anth_synth/Amidotransfase"/>
</dbReference>
<evidence type="ECO:0000256" key="1">
    <source>
        <dbReference type="ARBA" id="ARBA00004812"/>
    </source>
</evidence>
<dbReference type="SUPFAM" id="SSF52317">
    <property type="entry name" value="Class I glutamine amidotransferase-like"/>
    <property type="match status" value="1"/>
</dbReference>
<reference evidence="13 14" key="1">
    <citation type="submission" date="2018-05" db="EMBL/GenBank/DDBJ databases">
        <title>Abyssibacter profundi OUC007T gen. nov., sp. nov, a marine bacterium isolated from seawater of the Mariana Trench.</title>
        <authorList>
            <person name="Zhou S."/>
        </authorList>
    </citation>
    <scope>NUCLEOTIDE SEQUENCE [LARGE SCALE GENOMIC DNA]</scope>
    <source>
        <strain evidence="13 14">OUC007</strain>
    </source>
</reference>
<feature type="binding site" evidence="11">
    <location>
        <position position="338"/>
    </location>
    <ligand>
        <name>L-glutamine</name>
        <dbReference type="ChEBI" id="CHEBI:58359"/>
    </ligand>
</feature>
<dbReference type="UniPathway" id="UPA00070">
    <property type="reaction ID" value="UER00115"/>
</dbReference>
<evidence type="ECO:0000256" key="8">
    <source>
        <dbReference type="ARBA" id="ARBA00022975"/>
    </source>
</evidence>
<comment type="caution">
    <text evidence="13">The sequence shown here is derived from an EMBL/GenBank/DDBJ whole genome shotgun (WGS) entry which is preliminary data.</text>
</comment>
<dbReference type="GO" id="GO:0044205">
    <property type="term" value="P:'de novo' UMP biosynthetic process"/>
    <property type="evidence" value="ECO:0007669"/>
    <property type="project" value="UniProtKB-UniRule"/>
</dbReference>
<evidence type="ECO:0000256" key="11">
    <source>
        <dbReference type="HAMAP-Rule" id="MF_01209"/>
    </source>
</evidence>
<comment type="pathway">
    <text evidence="1 11">Pyrimidine metabolism; UMP biosynthesis via de novo pathway; (S)-dihydroorotate from bicarbonate: step 1/3.</text>
</comment>
<dbReference type="GO" id="GO:0005524">
    <property type="term" value="F:ATP binding"/>
    <property type="evidence" value="ECO:0007669"/>
    <property type="project" value="UniProtKB-UniRule"/>
</dbReference>
<feature type="active site" description="Nucleophile" evidence="11">
    <location>
        <position position="293"/>
    </location>
</feature>
<dbReference type="OrthoDB" id="9804328at2"/>
<comment type="catalytic activity">
    <reaction evidence="9 11">
        <text>hydrogencarbonate + L-glutamine + 2 ATP + H2O = carbamoyl phosphate + L-glutamate + 2 ADP + phosphate + 2 H(+)</text>
        <dbReference type="Rhea" id="RHEA:18633"/>
        <dbReference type="ChEBI" id="CHEBI:15377"/>
        <dbReference type="ChEBI" id="CHEBI:15378"/>
        <dbReference type="ChEBI" id="CHEBI:17544"/>
        <dbReference type="ChEBI" id="CHEBI:29985"/>
        <dbReference type="ChEBI" id="CHEBI:30616"/>
        <dbReference type="ChEBI" id="CHEBI:43474"/>
        <dbReference type="ChEBI" id="CHEBI:58228"/>
        <dbReference type="ChEBI" id="CHEBI:58359"/>
        <dbReference type="ChEBI" id="CHEBI:456216"/>
        <dbReference type="EC" id="6.3.5.5"/>
    </reaction>
</comment>
<dbReference type="PRINTS" id="PR00099">
    <property type="entry name" value="CPSGATASE"/>
</dbReference>
<feature type="binding site" evidence="11">
    <location>
        <position position="297"/>
    </location>
    <ligand>
        <name>L-glutamine</name>
        <dbReference type="ChEBI" id="CHEBI:58359"/>
    </ligand>
</feature>
<comment type="function">
    <text evidence="11">Small subunit of the glutamine-dependent carbamoyl phosphate synthetase (CPSase). CPSase catalyzes the formation of carbamoyl phosphate from the ammonia moiety of glutamine, carbonate, and phosphate donated by ATP, constituting the first step of 2 biosynthetic pathways, one leading to arginine and/or urea and the other to pyrimidine nucleotides. The small subunit (glutamine amidotransferase) binds and cleaves glutamine to supply the large subunit with the substrate ammonia.</text>
</comment>
<evidence type="ECO:0000256" key="6">
    <source>
        <dbReference type="ARBA" id="ARBA00022840"/>
    </source>
</evidence>
<keyword evidence="14" id="KW-1185">Reference proteome</keyword>
<dbReference type="PRINTS" id="PR00096">
    <property type="entry name" value="GATASE"/>
</dbReference>
<evidence type="ECO:0000256" key="3">
    <source>
        <dbReference type="ARBA" id="ARBA00007800"/>
    </source>
</evidence>
<comment type="catalytic activity">
    <reaction evidence="10 11">
        <text>L-glutamine + H2O = L-glutamate + NH4(+)</text>
        <dbReference type="Rhea" id="RHEA:15889"/>
        <dbReference type="ChEBI" id="CHEBI:15377"/>
        <dbReference type="ChEBI" id="CHEBI:28938"/>
        <dbReference type="ChEBI" id="CHEBI:29985"/>
        <dbReference type="ChEBI" id="CHEBI:58359"/>
    </reaction>
</comment>
<evidence type="ECO:0000313" key="13">
    <source>
        <dbReference type="EMBL" id="PWN55007.1"/>
    </source>
</evidence>
<evidence type="ECO:0000256" key="5">
    <source>
        <dbReference type="ARBA" id="ARBA00022741"/>
    </source>
</evidence>
<name>A0A383XQV3_9GAMM</name>
<protein>
    <recommendedName>
        <fullName evidence="11">Carbamoyl phosphate synthase small chain</fullName>
        <ecNumber evidence="11">6.3.5.5</ecNumber>
    </recommendedName>
    <alternativeName>
        <fullName evidence="11">Carbamoyl phosphate synthetase glutamine chain</fullName>
    </alternativeName>
</protein>
<evidence type="ECO:0000256" key="10">
    <source>
        <dbReference type="ARBA" id="ARBA00049285"/>
    </source>
</evidence>
<dbReference type="GO" id="GO:0006207">
    <property type="term" value="P:'de novo' pyrimidine nucleobase biosynthetic process"/>
    <property type="evidence" value="ECO:0007669"/>
    <property type="project" value="InterPro"/>
</dbReference>
<feature type="active site" evidence="11">
    <location>
        <position position="379"/>
    </location>
</feature>
<dbReference type="FunFam" id="3.50.30.20:FF:000001">
    <property type="entry name" value="Carbamoyl-phosphate synthase small chain"/>
    <property type="match status" value="1"/>
</dbReference>
<dbReference type="InterPro" id="IPR035686">
    <property type="entry name" value="CPSase_GATase1"/>
</dbReference>
<dbReference type="GO" id="GO:0004088">
    <property type="term" value="F:carbamoyl-phosphate synthase (glutamine-hydrolyzing) activity"/>
    <property type="evidence" value="ECO:0007669"/>
    <property type="project" value="UniProtKB-UniRule"/>
</dbReference>
<feature type="binding site" evidence="11">
    <location>
        <position position="294"/>
    </location>
    <ligand>
        <name>L-glutamine</name>
        <dbReference type="ChEBI" id="CHEBI:58359"/>
    </ligand>
</feature>
<dbReference type="InterPro" id="IPR002474">
    <property type="entry name" value="CarbamoylP_synth_ssu_N"/>
</dbReference>
<dbReference type="InterPro" id="IPR036480">
    <property type="entry name" value="CarbP_synth_ssu_N_sf"/>
</dbReference>
<feature type="active site" evidence="11">
    <location>
        <position position="377"/>
    </location>
</feature>
<keyword evidence="11" id="KW-0055">Arginine biosynthesis</keyword>
<dbReference type="SMART" id="SM01097">
    <property type="entry name" value="CPSase_sm_chain"/>
    <property type="match status" value="1"/>
</dbReference>
<dbReference type="PANTHER" id="PTHR43418">
    <property type="entry name" value="MULTIFUNCTIONAL TRYPTOPHAN BIOSYNTHESIS PROTEIN-RELATED"/>
    <property type="match status" value="1"/>
</dbReference>
<dbReference type="Gene3D" id="3.50.30.20">
    <property type="entry name" value="Carbamoyl-phosphate synthase small subunit, N-terminal domain"/>
    <property type="match status" value="1"/>
</dbReference>
<evidence type="ECO:0000313" key="14">
    <source>
        <dbReference type="Proteomes" id="UP000251800"/>
    </source>
</evidence>
<dbReference type="EC" id="6.3.5.5" evidence="11"/>
<dbReference type="NCBIfam" id="NF009475">
    <property type="entry name" value="PRK12838.1"/>
    <property type="match status" value="1"/>
</dbReference>
<gene>
    <name evidence="11" type="primary">carA</name>
    <name evidence="13" type="ORF">DEH80_14835</name>
</gene>
<dbReference type="EMBL" id="QEQK01000015">
    <property type="protein sequence ID" value="PWN55007.1"/>
    <property type="molecule type" value="Genomic_DNA"/>
</dbReference>
<dbReference type="PRINTS" id="PR00097">
    <property type="entry name" value="ANTSNTHASEII"/>
</dbReference>
<feature type="binding site" evidence="11">
    <location>
        <position position="265"/>
    </location>
    <ligand>
        <name>L-glutamine</name>
        <dbReference type="ChEBI" id="CHEBI:58359"/>
    </ligand>
</feature>
<feature type="binding site" evidence="11">
    <location>
        <position position="335"/>
    </location>
    <ligand>
        <name>L-glutamine</name>
        <dbReference type="ChEBI" id="CHEBI:58359"/>
    </ligand>
</feature>
<comment type="pathway">
    <text evidence="2 11">Amino-acid biosynthesis; L-arginine biosynthesis; carbamoyl phosphate from bicarbonate: step 1/1.</text>
</comment>
<feature type="binding site" evidence="11">
    <location>
        <position position="267"/>
    </location>
    <ligand>
        <name>L-glutamine</name>
        <dbReference type="ChEBI" id="CHEBI:58359"/>
    </ligand>
</feature>